<keyword evidence="2" id="KW-0812">Transmembrane</keyword>
<dbReference type="InterPro" id="IPR007110">
    <property type="entry name" value="Ig-like_dom"/>
</dbReference>
<evidence type="ECO:0000256" key="3">
    <source>
        <dbReference type="SAM" id="SignalP"/>
    </source>
</evidence>
<dbReference type="SUPFAM" id="SSF48726">
    <property type="entry name" value="Immunoglobulin"/>
    <property type="match status" value="1"/>
</dbReference>
<dbReference type="InterPro" id="IPR003599">
    <property type="entry name" value="Ig_sub"/>
</dbReference>
<keyword evidence="3" id="KW-0732">Signal</keyword>
<dbReference type="Proteomes" id="UP001059041">
    <property type="component" value="Linkage Group LG9"/>
</dbReference>
<dbReference type="InterPro" id="IPR042473">
    <property type="entry name" value="VISTA"/>
</dbReference>
<feature type="chain" id="PRO_5040935842" evidence="3">
    <location>
        <begin position="22"/>
        <end position="276"/>
    </location>
</feature>
<feature type="signal peptide" evidence="3">
    <location>
        <begin position="1"/>
        <end position="21"/>
    </location>
</feature>
<dbReference type="GO" id="GO:0005886">
    <property type="term" value="C:plasma membrane"/>
    <property type="evidence" value="ECO:0007669"/>
    <property type="project" value="TreeGrafter"/>
</dbReference>
<evidence type="ECO:0000313" key="5">
    <source>
        <dbReference type="EMBL" id="KAI7805701.1"/>
    </source>
</evidence>
<keyword evidence="2" id="KW-1133">Transmembrane helix</keyword>
<feature type="transmembrane region" description="Helical" evidence="2">
    <location>
        <begin position="168"/>
        <end position="188"/>
    </location>
</feature>
<dbReference type="GO" id="GO:0050776">
    <property type="term" value="P:regulation of immune response"/>
    <property type="evidence" value="ECO:0007669"/>
    <property type="project" value="InterPro"/>
</dbReference>
<evidence type="ECO:0000256" key="2">
    <source>
        <dbReference type="SAM" id="Phobius"/>
    </source>
</evidence>
<evidence type="ECO:0000256" key="1">
    <source>
        <dbReference type="SAM" id="MobiDB-lite"/>
    </source>
</evidence>
<gene>
    <name evidence="5" type="ORF">IRJ41_017236</name>
</gene>
<dbReference type="Gene3D" id="2.60.40.10">
    <property type="entry name" value="Immunoglobulins"/>
    <property type="match status" value="1"/>
</dbReference>
<dbReference type="AlphaFoldDB" id="A0A9W7WNY9"/>
<comment type="caution">
    <text evidence="5">The sequence shown here is derived from an EMBL/GenBank/DDBJ whole genome shotgun (WGS) entry which is preliminary data.</text>
</comment>
<organism evidence="5 6">
    <name type="scientific">Triplophysa rosa</name>
    <name type="common">Cave loach</name>
    <dbReference type="NCBI Taxonomy" id="992332"/>
    <lineage>
        <taxon>Eukaryota</taxon>
        <taxon>Metazoa</taxon>
        <taxon>Chordata</taxon>
        <taxon>Craniata</taxon>
        <taxon>Vertebrata</taxon>
        <taxon>Euteleostomi</taxon>
        <taxon>Actinopterygii</taxon>
        <taxon>Neopterygii</taxon>
        <taxon>Teleostei</taxon>
        <taxon>Ostariophysi</taxon>
        <taxon>Cypriniformes</taxon>
        <taxon>Nemacheilidae</taxon>
        <taxon>Triplophysa</taxon>
    </lineage>
</organism>
<keyword evidence="6" id="KW-1185">Reference proteome</keyword>
<dbReference type="InterPro" id="IPR013783">
    <property type="entry name" value="Ig-like_fold"/>
</dbReference>
<dbReference type="PANTHER" id="PTHR44819">
    <property type="entry name" value="V-TYPE IMMUNOGLOBULIN DOMAIN-CONTAINING SUPPRESSOR OF T-CELL ACTIVATION"/>
    <property type="match status" value="1"/>
</dbReference>
<dbReference type="PANTHER" id="PTHR44819:SF1">
    <property type="entry name" value="V-TYPE IMMUNOGLOBULIN DOMAIN-CONTAINING SUPPRESSOR OF T-CELL ACTIVATION"/>
    <property type="match status" value="1"/>
</dbReference>
<feature type="region of interest" description="Disordered" evidence="1">
    <location>
        <begin position="214"/>
        <end position="235"/>
    </location>
</feature>
<feature type="domain" description="Ig-like" evidence="4">
    <location>
        <begin position="39"/>
        <end position="120"/>
    </location>
</feature>
<protein>
    <submittedName>
        <fullName evidence="5">Platelet receptor Gi24</fullName>
    </submittedName>
</protein>
<evidence type="ECO:0000259" key="4">
    <source>
        <dbReference type="PROSITE" id="PS50835"/>
    </source>
</evidence>
<dbReference type="OrthoDB" id="8910360at2759"/>
<accession>A0A9W7WNY9</accession>
<dbReference type="SMART" id="SM00409">
    <property type="entry name" value="IG"/>
    <property type="match status" value="1"/>
</dbReference>
<dbReference type="InterPro" id="IPR036179">
    <property type="entry name" value="Ig-like_dom_sf"/>
</dbReference>
<dbReference type="GO" id="GO:0046636">
    <property type="term" value="P:negative regulation of alpha-beta T cell activation"/>
    <property type="evidence" value="ECO:0007669"/>
    <property type="project" value="TreeGrafter"/>
</dbReference>
<evidence type="ECO:0000313" key="6">
    <source>
        <dbReference type="Proteomes" id="UP001059041"/>
    </source>
</evidence>
<proteinExistence type="predicted"/>
<reference evidence="5" key="1">
    <citation type="submission" date="2021-02" db="EMBL/GenBank/DDBJ databases">
        <title>Comparative genomics reveals that relaxation of natural selection precedes convergent phenotypic evolution of cavefish.</title>
        <authorList>
            <person name="Peng Z."/>
        </authorList>
    </citation>
    <scope>NUCLEOTIDE SEQUENCE</scope>
    <source>
        <tissue evidence="5">Muscle</tissue>
    </source>
</reference>
<dbReference type="EMBL" id="JAFHDT010000009">
    <property type="protein sequence ID" value="KAI7805701.1"/>
    <property type="molecule type" value="Genomic_DNA"/>
</dbReference>
<dbReference type="PROSITE" id="PS50835">
    <property type="entry name" value="IG_LIKE"/>
    <property type="match status" value="1"/>
</dbReference>
<name>A0A9W7WNY9_TRIRA</name>
<keyword evidence="2" id="KW-0472">Membrane</keyword>
<sequence length="276" mass="30992">MDVFPPLWLCFHLFIAVQASGEHHSLSVSVPKRFYECPEGANVTLICTQSGLKVDPGDKLHYKWLFTSHTEEHCQRGHHPRGAGNTNRSLGVQYSTGEQIFSITLQNIKAKDQGRYCCLAFDVQVRNHKVQHDAHNYIYLTVMPAHNGSLKCNEWTHNPSDDSVAEGLAIAACFAFILCLPLILILVYKQRQTSEHSRRAHELVRMDSAQGHENAVFCGDSPEPKPRTVSQIMRQSSETGHHLLSDPGTPFSPNIQGDVFFCMPEFSPESPNLLQE</sequence>
<keyword evidence="5" id="KW-0675">Receptor</keyword>